<dbReference type="AlphaFoldDB" id="A0AAV3QFH0"/>
<protein>
    <submittedName>
        <fullName evidence="1">Uncharacterized protein</fullName>
    </submittedName>
</protein>
<accession>A0AAV3QFH0</accession>
<organism evidence="1 2">
    <name type="scientific">Lithospermum erythrorhizon</name>
    <name type="common">Purple gromwell</name>
    <name type="synonym">Lithospermum officinale var. erythrorhizon</name>
    <dbReference type="NCBI Taxonomy" id="34254"/>
    <lineage>
        <taxon>Eukaryota</taxon>
        <taxon>Viridiplantae</taxon>
        <taxon>Streptophyta</taxon>
        <taxon>Embryophyta</taxon>
        <taxon>Tracheophyta</taxon>
        <taxon>Spermatophyta</taxon>
        <taxon>Magnoliopsida</taxon>
        <taxon>eudicotyledons</taxon>
        <taxon>Gunneridae</taxon>
        <taxon>Pentapetalae</taxon>
        <taxon>asterids</taxon>
        <taxon>lamiids</taxon>
        <taxon>Boraginales</taxon>
        <taxon>Boraginaceae</taxon>
        <taxon>Boraginoideae</taxon>
        <taxon>Lithospermeae</taxon>
        <taxon>Lithospermum</taxon>
    </lineage>
</organism>
<proteinExistence type="predicted"/>
<gene>
    <name evidence="1" type="ORF">LIER_39205</name>
</gene>
<keyword evidence="2" id="KW-1185">Reference proteome</keyword>
<reference evidence="1 2" key="1">
    <citation type="submission" date="2024-01" db="EMBL/GenBank/DDBJ databases">
        <title>The complete chloroplast genome sequence of Lithospermum erythrorhizon: insights into the phylogenetic relationship among Boraginaceae species and the maternal lineages of purple gromwells.</title>
        <authorList>
            <person name="Okada T."/>
            <person name="Watanabe K."/>
        </authorList>
    </citation>
    <scope>NUCLEOTIDE SEQUENCE [LARGE SCALE GENOMIC DNA]</scope>
</reference>
<dbReference type="PANTHER" id="PTHR31903">
    <property type="entry name" value="F12F1.11-RELATED"/>
    <property type="match status" value="1"/>
</dbReference>
<dbReference type="PANTHER" id="PTHR31903:SF6">
    <property type="entry name" value="F12F1.11-RELATED"/>
    <property type="match status" value="1"/>
</dbReference>
<evidence type="ECO:0000313" key="1">
    <source>
        <dbReference type="EMBL" id="GAA0161298.1"/>
    </source>
</evidence>
<dbReference type="Proteomes" id="UP001454036">
    <property type="component" value="Unassembled WGS sequence"/>
</dbReference>
<name>A0AAV3QFH0_LITER</name>
<dbReference type="EMBL" id="BAABME010020739">
    <property type="protein sequence ID" value="GAA0161298.1"/>
    <property type="molecule type" value="Genomic_DNA"/>
</dbReference>
<sequence>MKNMYKKATVHPTTPPIISDLLCFLPAAIFTLTVALSPDDREVLAYLISCSSNDYANIMNMHTKKTKNSSINEHATCFKCCCFKCYMSFWVRWDSSPNRQLIHQIIDAYEDGLTQKGKKEKGKKERRKKGYRSSDDKVMVLSKELSPVKEEYGETNLVESYIGGGEVLEKGAIRKFVSFVGEKIWGLWN</sequence>
<evidence type="ECO:0000313" key="2">
    <source>
        <dbReference type="Proteomes" id="UP001454036"/>
    </source>
</evidence>
<comment type="caution">
    <text evidence="1">The sequence shown here is derived from an EMBL/GenBank/DDBJ whole genome shotgun (WGS) entry which is preliminary data.</text>
</comment>